<sequence precursor="true">MHTCARKIASFSTLLSLMCSSLPALAWHDKTHLSVAEAAGFDLWYSSAAPDVAKSKSEFKPFEEKNHYFNNKAGKEVDEALVMGQVERYNKPDDEEGHLYGAIIGAVRAYQAESAAGKYAEYPLVFCAHYTGDLSMPLHNTPYDDFNKQRHSINDGIIESSVRNNIGYIQRNMENITINNESDLARAIARVANTARTLGLKIRKEKRDMTQNEAYTQVTQSASLFRAILKYVGKNPG</sequence>
<dbReference type="InterPro" id="IPR008947">
    <property type="entry name" value="PLipase_C/P1_nuclease_dom_sf"/>
</dbReference>
<dbReference type="KEGG" id="pph:Ppha_0869"/>
<gene>
    <name evidence="2" type="ordered locus">Ppha_0869</name>
</gene>
<dbReference type="eggNOG" id="ENOG502ZNP9">
    <property type="taxonomic scope" value="Bacteria"/>
</dbReference>
<dbReference type="STRING" id="324925.Ppha_0869"/>
<organism evidence="2 3">
    <name type="scientific">Pelodictyon phaeoclathratiforme (strain DSM 5477 / BU-1)</name>
    <dbReference type="NCBI Taxonomy" id="324925"/>
    <lineage>
        <taxon>Bacteria</taxon>
        <taxon>Pseudomonadati</taxon>
        <taxon>Chlorobiota</taxon>
        <taxon>Chlorobiia</taxon>
        <taxon>Chlorobiales</taxon>
        <taxon>Chlorobiaceae</taxon>
        <taxon>Chlorobium/Pelodictyon group</taxon>
        <taxon>Pelodictyon</taxon>
    </lineage>
</organism>
<dbReference type="SUPFAM" id="SSF48537">
    <property type="entry name" value="Phospholipase C/P1 nuclease"/>
    <property type="match status" value="1"/>
</dbReference>
<reference evidence="2 3" key="1">
    <citation type="submission" date="2008-06" db="EMBL/GenBank/DDBJ databases">
        <title>Complete sequence of Pelodictyon phaeoclathratiforme BU-1.</title>
        <authorList>
            <consortium name="US DOE Joint Genome Institute"/>
            <person name="Lucas S."/>
            <person name="Copeland A."/>
            <person name="Lapidus A."/>
            <person name="Glavina del Rio T."/>
            <person name="Dalin E."/>
            <person name="Tice H."/>
            <person name="Bruce D."/>
            <person name="Goodwin L."/>
            <person name="Pitluck S."/>
            <person name="Schmutz J."/>
            <person name="Larimer F."/>
            <person name="Land M."/>
            <person name="Hauser L."/>
            <person name="Kyrpides N."/>
            <person name="Mikhailova N."/>
            <person name="Liu Z."/>
            <person name="Li T."/>
            <person name="Zhao F."/>
            <person name="Overmann J."/>
            <person name="Bryant D.A."/>
            <person name="Richardson P."/>
        </authorList>
    </citation>
    <scope>NUCLEOTIDE SEQUENCE [LARGE SCALE GENOMIC DNA]</scope>
    <source>
        <strain evidence="3">DSM 5477 / BU-1</strain>
    </source>
</reference>
<keyword evidence="3" id="KW-1185">Reference proteome</keyword>
<dbReference type="EMBL" id="CP001110">
    <property type="protein sequence ID" value="ACF43157.1"/>
    <property type="molecule type" value="Genomic_DNA"/>
</dbReference>
<dbReference type="OrthoDB" id="5398602at2"/>
<dbReference type="Proteomes" id="UP000002724">
    <property type="component" value="Chromosome"/>
</dbReference>
<dbReference type="RefSeq" id="WP_012507652.1">
    <property type="nucleotide sequence ID" value="NC_011060.1"/>
</dbReference>
<dbReference type="HOGENOM" id="CLU_1102066_0_0_10"/>
<dbReference type="Gene3D" id="1.10.575.10">
    <property type="entry name" value="P1 Nuclease"/>
    <property type="match status" value="1"/>
</dbReference>
<evidence type="ECO:0000313" key="2">
    <source>
        <dbReference type="EMBL" id="ACF43157.1"/>
    </source>
</evidence>
<keyword evidence="1" id="KW-0732">Signal</keyword>
<dbReference type="GO" id="GO:0016788">
    <property type="term" value="F:hydrolase activity, acting on ester bonds"/>
    <property type="evidence" value="ECO:0007669"/>
    <property type="project" value="InterPro"/>
</dbReference>
<evidence type="ECO:0008006" key="4">
    <source>
        <dbReference type="Google" id="ProtNLM"/>
    </source>
</evidence>
<evidence type="ECO:0000256" key="1">
    <source>
        <dbReference type="SAM" id="SignalP"/>
    </source>
</evidence>
<evidence type="ECO:0000313" key="3">
    <source>
        <dbReference type="Proteomes" id="UP000002724"/>
    </source>
</evidence>
<name>B4SF10_PELPB</name>
<feature type="signal peptide" evidence="1">
    <location>
        <begin position="1"/>
        <end position="26"/>
    </location>
</feature>
<dbReference type="AlphaFoldDB" id="B4SF10"/>
<accession>B4SF10</accession>
<proteinExistence type="predicted"/>
<feature type="chain" id="PRO_5002825858" description="Phospholipase C/D domain-containing protein" evidence="1">
    <location>
        <begin position="27"/>
        <end position="237"/>
    </location>
</feature>
<protein>
    <recommendedName>
        <fullName evidence="4">Phospholipase C/D domain-containing protein</fullName>
    </recommendedName>
</protein>